<evidence type="ECO:0000313" key="2">
    <source>
        <dbReference type="Proteomes" id="UP001597362"/>
    </source>
</evidence>
<protein>
    <recommendedName>
        <fullName evidence="3">Pentapeptide repeat-containing protein</fullName>
    </recommendedName>
</protein>
<comment type="caution">
    <text evidence="1">The sequence shown here is derived from an EMBL/GenBank/DDBJ whole genome shotgun (WGS) entry which is preliminary data.</text>
</comment>
<proteinExistence type="predicted"/>
<evidence type="ECO:0008006" key="3">
    <source>
        <dbReference type="Google" id="ProtNLM"/>
    </source>
</evidence>
<reference evidence="2" key="1">
    <citation type="journal article" date="2019" name="Int. J. Syst. Evol. Microbiol.">
        <title>The Global Catalogue of Microorganisms (GCM) 10K type strain sequencing project: providing services to taxonomists for standard genome sequencing and annotation.</title>
        <authorList>
            <consortium name="The Broad Institute Genomics Platform"/>
            <consortium name="The Broad Institute Genome Sequencing Center for Infectious Disease"/>
            <person name="Wu L."/>
            <person name="Ma J."/>
        </authorList>
    </citation>
    <scope>NUCLEOTIDE SEQUENCE [LARGE SCALE GENOMIC DNA]</scope>
    <source>
        <strain evidence="2">GH52</strain>
    </source>
</reference>
<evidence type="ECO:0000313" key="1">
    <source>
        <dbReference type="EMBL" id="MFD2117843.1"/>
    </source>
</evidence>
<gene>
    <name evidence="1" type="ORF">ACFSJH_19095</name>
</gene>
<name>A0ABW4YQG2_9BACL</name>
<dbReference type="RefSeq" id="WP_377775175.1">
    <property type="nucleotide sequence ID" value="NZ_JBHUHO010000047.1"/>
</dbReference>
<keyword evidence="2" id="KW-1185">Reference proteome</keyword>
<organism evidence="1 2">
    <name type="scientific">Paenibacillus yanchengensis</name>
    <dbReference type="NCBI Taxonomy" id="2035833"/>
    <lineage>
        <taxon>Bacteria</taxon>
        <taxon>Bacillati</taxon>
        <taxon>Bacillota</taxon>
        <taxon>Bacilli</taxon>
        <taxon>Bacillales</taxon>
        <taxon>Paenibacillaceae</taxon>
        <taxon>Paenibacillus</taxon>
    </lineage>
</organism>
<dbReference type="Proteomes" id="UP001597362">
    <property type="component" value="Unassembled WGS sequence"/>
</dbReference>
<accession>A0ABW4YQG2</accession>
<dbReference type="EMBL" id="JBHUHO010000047">
    <property type="protein sequence ID" value="MFD2117843.1"/>
    <property type="molecule type" value="Genomic_DNA"/>
</dbReference>
<sequence length="93" mass="11163">MEIIENEHFENETISFDGFTFQNCSFRKCVIFIQTLDFNFKRCSFTESMLYVDPSLPILDIHFRLNQSTYDKTTHCIRKDCQYPRTLLQLPTH</sequence>